<accession>A0A0A9CG06</accession>
<sequence length="41" mass="4717">MVSKVCKEKENVKTACHSWQVNTLAMTRKVVETHLQTTKDN</sequence>
<name>A0A0A9CG06_ARUDO</name>
<reference evidence="1" key="2">
    <citation type="journal article" date="2015" name="Data Brief">
        <title>Shoot transcriptome of the giant reed, Arundo donax.</title>
        <authorList>
            <person name="Barrero R.A."/>
            <person name="Guerrero F.D."/>
            <person name="Moolhuijzen P."/>
            <person name="Goolsby J.A."/>
            <person name="Tidwell J."/>
            <person name="Bellgard S.E."/>
            <person name="Bellgard M.I."/>
        </authorList>
    </citation>
    <scope>NUCLEOTIDE SEQUENCE</scope>
    <source>
        <tissue evidence="1">Shoot tissue taken approximately 20 cm above the soil surface</tissue>
    </source>
</reference>
<proteinExistence type="predicted"/>
<dbReference type="AlphaFoldDB" id="A0A0A9CG06"/>
<reference evidence="1" key="1">
    <citation type="submission" date="2014-09" db="EMBL/GenBank/DDBJ databases">
        <authorList>
            <person name="Magalhaes I.L.F."/>
            <person name="Oliveira U."/>
            <person name="Santos F.R."/>
            <person name="Vidigal T.H.D.A."/>
            <person name="Brescovit A.D."/>
            <person name="Santos A.J."/>
        </authorList>
    </citation>
    <scope>NUCLEOTIDE SEQUENCE</scope>
    <source>
        <tissue evidence="1">Shoot tissue taken approximately 20 cm above the soil surface</tissue>
    </source>
</reference>
<protein>
    <submittedName>
        <fullName evidence="1">Uncharacterized protein</fullName>
    </submittedName>
</protein>
<organism evidence="1">
    <name type="scientific">Arundo donax</name>
    <name type="common">Giant reed</name>
    <name type="synonym">Donax arundinaceus</name>
    <dbReference type="NCBI Taxonomy" id="35708"/>
    <lineage>
        <taxon>Eukaryota</taxon>
        <taxon>Viridiplantae</taxon>
        <taxon>Streptophyta</taxon>
        <taxon>Embryophyta</taxon>
        <taxon>Tracheophyta</taxon>
        <taxon>Spermatophyta</taxon>
        <taxon>Magnoliopsida</taxon>
        <taxon>Liliopsida</taxon>
        <taxon>Poales</taxon>
        <taxon>Poaceae</taxon>
        <taxon>PACMAD clade</taxon>
        <taxon>Arundinoideae</taxon>
        <taxon>Arundineae</taxon>
        <taxon>Arundo</taxon>
    </lineage>
</organism>
<evidence type="ECO:0000313" key="1">
    <source>
        <dbReference type="EMBL" id="JAD70437.1"/>
    </source>
</evidence>
<dbReference type="EMBL" id="GBRH01227458">
    <property type="protein sequence ID" value="JAD70437.1"/>
    <property type="molecule type" value="Transcribed_RNA"/>
</dbReference>